<dbReference type="GO" id="GO:0005763">
    <property type="term" value="C:mitochondrial small ribosomal subunit"/>
    <property type="evidence" value="ECO:0007669"/>
    <property type="project" value="TreeGrafter"/>
</dbReference>
<keyword evidence="14" id="KW-1185">Reference proteome</keyword>
<feature type="compositionally biased region" description="Basic and acidic residues" evidence="11">
    <location>
        <begin position="341"/>
        <end position="353"/>
    </location>
</feature>
<feature type="compositionally biased region" description="Low complexity" evidence="11">
    <location>
        <begin position="192"/>
        <end position="204"/>
    </location>
</feature>
<feature type="compositionally biased region" description="Basic and acidic residues" evidence="11">
    <location>
        <begin position="99"/>
        <end position="109"/>
    </location>
</feature>
<feature type="region of interest" description="Disordered" evidence="11">
    <location>
        <begin position="86"/>
        <end position="109"/>
    </location>
</feature>
<evidence type="ECO:0000256" key="7">
    <source>
        <dbReference type="ARBA" id="ARBA00023274"/>
    </source>
</evidence>
<dbReference type="PROSITE" id="PS50889">
    <property type="entry name" value="S4"/>
    <property type="match status" value="1"/>
</dbReference>
<name>A0A553I8L8_9PEZI</name>
<keyword evidence="7" id="KW-0687">Ribonucleoprotein</keyword>
<evidence type="ECO:0000313" key="14">
    <source>
        <dbReference type="Proteomes" id="UP000319160"/>
    </source>
</evidence>
<keyword evidence="6" id="KW-0496">Mitochondrion</keyword>
<dbReference type="GO" id="GO:0019843">
    <property type="term" value="F:rRNA binding"/>
    <property type="evidence" value="ECO:0007669"/>
    <property type="project" value="UniProtKB-KW"/>
</dbReference>
<dbReference type="FunFam" id="3.10.290.10:FF:000025">
    <property type="entry name" value="30S ribosomal subunit S4"/>
    <property type="match status" value="1"/>
</dbReference>
<organism evidence="13 14">
    <name type="scientific">Xylaria flabelliformis</name>
    <dbReference type="NCBI Taxonomy" id="2512241"/>
    <lineage>
        <taxon>Eukaryota</taxon>
        <taxon>Fungi</taxon>
        <taxon>Dikarya</taxon>
        <taxon>Ascomycota</taxon>
        <taxon>Pezizomycotina</taxon>
        <taxon>Sordariomycetes</taxon>
        <taxon>Xylariomycetidae</taxon>
        <taxon>Xylariales</taxon>
        <taxon>Xylariaceae</taxon>
        <taxon>Xylaria</taxon>
    </lineage>
</organism>
<dbReference type="STRING" id="2512241.A0A553I8L8"/>
<keyword evidence="4 10" id="KW-0694">RNA-binding</keyword>
<evidence type="ECO:0000256" key="11">
    <source>
        <dbReference type="SAM" id="MobiDB-lite"/>
    </source>
</evidence>
<protein>
    <recommendedName>
        <fullName evidence="9">Small ribosomal subunit protein uS4m</fullName>
    </recommendedName>
</protein>
<dbReference type="InterPro" id="IPR022801">
    <property type="entry name" value="Ribosomal_uS4"/>
</dbReference>
<dbReference type="CDD" id="cd00165">
    <property type="entry name" value="S4"/>
    <property type="match status" value="1"/>
</dbReference>
<dbReference type="Proteomes" id="UP000319160">
    <property type="component" value="Unassembled WGS sequence"/>
</dbReference>
<dbReference type="Gene3D" id="3.10.290.10">
    <property type="entry name" value="RNA-binding S4 domain"/>
    <property type="match status" value="1"/>
</dbReference>
<dbReference type="GO" id="GO:0042274">
    <property type="term" value="P:ribosomal small subunit biogenesis"/>
    <property type="evidence" value="ECO:0007669"/>
    <property type="project" value="TreeGrafter"/>
</dbReference>
<evidence type="ECO:0000256" key="10">
    <source>
        <dbReference type="PROSITE-ProRule" id="PRU00182"/>
    </source>
</evidence>
<dbReference type="SUPFAM" id="SSF55174">
    <property type="entry name" value="Alpha-L RNA-binding motif"/>
    <property type="match status" value="1"/>
</dbReference>
<reference evidence="14" key="1">
    <citation type="submission" date="2019-06" db="EMBL/GenBank/DDBJ databases">
        <title>Draft genome sequence of the griseofulvin-producing fungus Xylaria cubensis strain G536.</title>
        <authorList>
            <person name="Mead M.E."/>
            <person name="Raja H.A."/>
            <person name="Steenwyk J.L."/>
            <person name="Knowles S.L."/>
            <person name="Oberlies N.H."/>
            <person name="Rokas A."/>
        </authorList>
    </citation>
    <scope>NUCLEOTIDE SEQUENCE [LARGE SCALE GENOMIC DNA]</scope>
    <source>
        <strain evidence="14">G536</strain>
    </source>
</reference>
<evidence type="ECO:0000256" key="8">
    <source>
        <dbReference type="ARBA" id="ARBA00037226"/>
    </source>
</evidence>
<dbReference type="OrthoDB" id="3356781at2759"/>
<feature type="region of interest" description="Disordered" evidence="11">
    <location>
        <begin position="188"/>
        <end position="244"/>
    </location>
</feature>
<keyword evidence="3" id="KW-0699">rRNA-binding</keyword>
<keyword evidence="5" id="KW-0689">Ribosomal protein</keyword>
<dbReference type="InterPro" id="IPR002942">
    <property type="entry name" value="S4_RNA-bd"/>
</dbReference>
<sequence>MKPRRFHGLKRPKLRQSWNKYNLYNLAKTKDPRIASQDQFTFFQQKWRAKGMLRTYHGEHIVERKWERMFSRRLLSVANMDTRSMARSDGSELAAGRGSGRDQRPSWDRERVEPRVMTPYMQMTFAPMERRLDIAVFRAMFASSARQARQFCVHGAVKVNGKVVPYPAYRLNPGDMFQVDPDRVLYATGMPKSNSTKSKKSSSSAGEYEATEEAPEEDAETTTEEPQAEAAEAEQDPDTTDAPELAADLKPTRKQIQDLQAQAKSLLREEPLMKVTHKRRLRTFIKNVKPLLSLAGLPNASPTEIADKLSTLVAELDLGVGQDDKGSTEAVSSGPSASLSESERKMLAQRMEEEMREEEENPHDPSKPYVTPWRPRNYMAPFAFIPQYLEVNQNICSAVYLRHPVARRGAAEVPTPYSSEVNQLAFNWYLRRR</sequence>
<dbReference type="SMART" id="SM00363">
    <property type="entry name" value="S4"/>
    <property type="match status" value="1"/>
</dbReference>
<evidence type="ECO:0000256" key="3">
    <source>
        <dbReference type="ARBA" id="ARBA00022730"/>
    </source>
</evidence>
<evidence type="ECO:0000256" key="2">
    <source>
        <dbReference type="ARBA" id="ARBA00007465"/>
    </source>
</evidence>
<evidence type="ECO:0000256" key="4">
    <source>
        <dbReference type="ARBA" id="ARBA00022884"/>
    </source>
</evidence>
<dbReference type="AlphaFoldDB" id="A0A553I8L8"/>
<evidence type="ECO:0000313" key="13">
    <source>
        <dbReference type="EMBL" id="TRX96547.1"/>
    </source>
</evidence>
<gene>
    <name evidence="13" type="ORF">FHL15_002449</name>
</gene>
<comment type="subcellular location">
    <subcellularLocation>
        <location evidence="1">Mitochondrion</location>
    </subcellularLocation>
</comment>
<dbReference type="InterPro" id="IPR036986">
    <property type="entry name" value="S4_RNA-bd_sf"/>
</dbReference>
<dbReference type="GO" id="GO:0003735">
    <property type="term" value="F:structural constituent of ribosome"/>
    <property type="evidence" value="ECO:0007669"/>
    <property type="project" value="TreeGrafter"/>
</dbReference>
<feature type="domain" description="RNA-binding S4" evidence="12">
    <location>
        <begin position="130"/>
        <end position="189"/>
    </location>
</feature>
<accession>A0A553I8L8</accession>
<evidence type="ECO:0000256" key="1">
    <source>
        <dbReference type="ARBA" id="ARBA00004173"/>
    </source>
</evidence>
<evidence type="ECO:0000256" key="5">
    <source>
        <dbReference type="ARBA" id="ARBA00022980"/>
    </source>
</evidence>
<dbReference type="Pfam" id="PF01479">
    <property type="entry name" value="S4"/>
    <property type="match status" value="1"/>
</dbReference>
<feature type="region of interest" description="Disordered" evidence="11">
    <location>
        <begin position="321"/>
        <end position="369"/>
    </location>
</feature>
<feature type="compositionally biased region" description="Acidic residues" evidence="11">
    <location>
        <begin position="209"/>
        <end position="241"/>
    </location>
</feature>
<comment type="similarity">
    <text evidence="2">Belongs to the universal ribosomal protein uS4 family.</text>
</comment>
<evidence type="ECO:0000259" key="12">
    <source>
        <dbReference type="SMART" id="SM00363"/>
    </source>
</evidence>
<proteinExistence type="inferred from homology"/>
<comment type="function">
    <text evidence="8">Component of the mitochondrial ribosome (mitoribosome), a dedicated translation machinery responsible for the synthesis of mitochondrial genome-encoded proteins, including at least some of the essential transmembrane subunits of the mitochondrial respiratory chain. The mitoribosomes are attached to the mitochondrial inner membrane and translation products are cotranslationally integrated into the membrane.</text>
</comment>
<evidence type="ECO:0000256" key="6">
    <source>
        <dbReference type="ARBA" id="ARBA00023128"/>
    </source>
</evidence>
<dbReference type="PANTHER" id="PTHR11831">
    <property type="entry name" value="30S 40S RIBOSOMAL PROTEIN"/>
    <property type="match status" value="1"/>
</dbReference>
<comment type="caution">
    <text evidence="13">The sequence shown here is derived from an EMBL/GenBank/DDBJ whole genome shotgun (WGS) entry which is preliminary data.</text>
</comment>
<dbReference type="EMBL" id="VFLP01000010">
    <property type="protein sequence ID" value="TRX96547.1"/>
    <property type="molecule type" value="Genomic_DNA"/>
</dbReference>
<dbReference type="PANTHER" id="PTHR11831:SF4">
    <property type="entry name" value="SMALL RIBOSOMAL SUBUNIT PROTEIN US4M"/>
    <property type="match status" value="1"/>
</dbReference>
<evidence type="ECO:0000256" key="9">
    <source>
        <dbReference type="ARBA" id="ARBA00071419"/>
    </source>
</evidence>